<evidence type="ECO:0000256" key="1">
    <source>
        <dbReference type="SAM" id="Phobius"/>
    </source>
</evidence>
<gene>
    <name evidence="2" type="ORF">ACFYKT_00210</name>
</gene>
<accession>A0ABW6JVF8</accession>
<dbReference type="Proteomes" id="UP001601058">
    <property type="component" value="Unassembled WGS sequence"/>
</dbReference>
<keyword evidence="1" id="KW-0812">Transmembrane</keyword>
<proteinExistence type="predicted"/>
<dbReference type="EMBL" id="JBIACJ010000001">
    <property type="protein sequence ID" value="MFE8694773.1"/>
    <property type="molecule type" value="Genomic_DNA"/>
</dbReference>
<dbReference type="RefSeq" id="WP_389213720.1">
    <property type="nucleotide sequence ID" value="NZ_JBIACJ010000001.1"/>
</dbReference>
<keyword evidence="1" id="KW-1133">Transmembrane helix</keyword>
<evidence type="ECO:0000313" key="3">
    <source>
        <dbReference type="Proteomes" id="UP001601058"/>
    </source>
</evidence>
<comment type="caution">
    <text evidence="2">The sequence shown here is derived from an EMBL/GenBank/DDBJ whole genome shotgun (WGS) entry which is preliminary data.</text>
</comment>
<feature type="transmembrane region" description="Helical" evidence="1">
    <location>
        <begin position="37"/>
        <end position="61"/>
    </location>
</feature>
<protein>
    <submittedName>
        <fullName evidence="2">Uncharacterized protein</fullName>
    </submittedName>
</protein>
<sequence length="75" mass="8081">MNLNSNILKIVNYVGVTLLTIGMIIFLFGFFTNGSSILTPIGLGTVMGAVFIFVMGIFFVATEEMLNKTKKGASI</sequence>
<organism evidence="2 3">
    <name type="scientific">Cytobacillus mangrovibacter</name>
    <dbReference type="NCBI Taxonomy" id="3299024"/>
    <lineage>
        <taxon>Bacteria</taxon>
        <taxon>Bacillati</taxon>
        <taxon>Bacillota</taxon>
        <taxon>Bacilli</taxon>
        <taxon>Bacillales</taxon>
        <taxon>Bacillaceae</taxon>
        <taxon>Cytobacillus</taxon>
    </lineage>
</organism>
<feature type="transmembrane region" description="Helical" evidence="1">
    <location>
        <begin position="12"/>
        <end position="31"/>
    </location>
</feature>
<keyword evidence="3" id="KW-1185">Reference proteome</keyword>
<keyword evidence="1" id="KW-0472">Membrane</keyword>
<evidence type="ECO:0000313" key="2">
    <source>
        <dbReference type="EMBL" id="MFE8694773.1"/>
    </source>
</evidence>
<name>A0ABW6JVF8_9BACI</name>
<reference evidence="2 3" key="1">
    <citation type="submission" date="2024-08" db="EMBL/GenBank/DDBJ databases">
        <title>Two novel Cytobacillus novel species.</title>
        <authorList>
            <person name="Liu G."/>
        </authorList>
    </citation>
    <scope>NUCLEOTIDE SEQUENCE [LARGE SCALE GENOMIC DNA]</scope>
    <source>
        <strain evidence="2 3">FJAT-53684</strain>
    </source>
</reference>